<name>A0A8J2Q6C5_9BILA</name>
<organism evidence="2 3">
    <name type="scientific">Cercopithifilaria johnstoni</name>
    <dbReference type="NCBI Taxonomy" id="2874296"/>
    <lineage>
        <taxon>Eukaryota</taxon>
        <taxon>Metazoa</taxon>
        <taxon>Ecdysozoa</taxon>
        <taxon>Nematoda</taxon>
        <taxon>Chromadorea</taxon>
        <taxon>Rhabditida</taxon>
        <taxon>Spirurina</taxon>
        <taxon>Spiruromorpha</taxon>
        <taxon>Filarioidea</taxon>
        <taxon>Onchocercidae</taxon>
        <taxon>Cercopithifilaria</taxon>
    </lineage>
</organism>
<accession>A0A8J2Q6C5</accession>
<protein>
    <recommendedName>
        <fullName evidence="4">IgGFc-binding protein N-terminal domain-containing protein</fullName>
    </recommendedName>
</protein>
<dbReference type="AlphaFoldDB" id="A0A8J2Q6C5"/>
<dbReference type="EMBL" id="CAKAEH010001270">
    <property type="protein sequence ID" value="CAG9533826.1"/>
    <property type="molecule type" value="Genomic_DNA"/>
</dbReference>
<proteinExistence type="predicted"/>
<sequence>MWQEIILILTLIECRRLHARPTSAASFGSNFTVLFPSNNKYTNEKPKISITLMNPNIRQTLVKIKYAESFSRDLKEITVIVGSMSYQEVHFNDSLINSCQNATHENLVECADSRIYISSLKQPIAVLSHWYLPGAGDSFLVLPSSMATNRYALSAPAPAEDGITTIYFLPQSNNMTVNVVGEINEEPFNNSFSPKLDNGNLMTIQATSNLALIVSADAPFTVIVAVEKLPVSSDNNRTDFGVYMPTPLHDSGEIISDCYNVSDHHVAMLNDAKKFLVTQGNLLCDAEFTVLDEMEHSSIFSLTEPYNEVELVEYSQNAGFNSSSAVLQVLKYGYDNELINGSFLDLVVSWSQFVTDVTTLFVPSDQNIITIIGDAKATTTTVSGNPFPNELIWNWTPITFYHETFYYCTVSLPVGFYAIKSDGLYTVFVAGQIQGAAYGFVTAHNEQISKDLPQIKTTVQPKTTTEIPCKDV</sequence>
<feature type="signal peptide" evidence="1">
    <location>
        <begin position="1"/>
        <end position="19"/>
    </location>
</feature>
<keyword evidence="1" id="KW-0732">Signal</keyword>
<dbReference type="Proteomes" id="UP000746747">
    <property type="component" value="Unassembled WGS sequence"/>
</dbReference>
<comment type="caution">
    <text evidence="2">The sequence shown here is derived from an EMBL/GenBank/DDBJ whole genome shotgun (WGS) entry which is preliminary data.</text>
</comment>
<feature type="chain" id="PRO_5035224569" description="IgGFc-binding protein N-terminal domain-containing protein" evidence="1">
    <location>
        <begin position="20"/>
        <end position="472"/>
    </location>
</feature>
<evidence type="ECO:0000313" key="2">
    <source>
        <dbReference type="EMBL" id="CAG9533826.1"/>
    </source>
</evidence>
<reference evidence="2" key="1">
    <citation type="submission" date="2021-09" db="EMBL/GenBank/DDBJ databases">
        <authorList>
            <consortium name="Pathogen Informatics"/>
        </authorList>
    </citation>
    <scope>NUCLEOTIDE SEQUENCE</scope>
</reference>
<evidence type="ECO:0000313" key="3">
    <source>
        <dbReference type="Proteomes" id="UP000746747"/>
    </source>
</evidence>
<keyword evidence="3" id="KW-1185">Reference proteome</keyword>
<evidence type="ECO:0000256" key="1">
    <source>
        <dbReference type="SAM" id="SignalP"/>
    </source>
</evidence>
<evidence type="ECO:0008006" key="4">
    <source>
        <dbReference type="Google" id="ProtNLM"/>
    </source>
</evidence>
<dbReference type="OrthoDB" id="5868818at2759"/>
<gene>
    <name evidence="2" type="ORF">CJOHNSTONI_LOCUS4019</name>
</gene>